<name>A0ABC8LM18_ERUVS</name>
<gene>
    <name evidence="1" type="ORF">ERUC_LOCUS37064</name>
</gene>
<protein>
    <submittedName>
        <fullName evidence="1">Uncharacterized protein</fullName>
    </submittedName>
</protein>
<evidence type="ECO:0000313" key="2">
    <source>
        <dbReference type="Proteomes" id="UP001642260"/>
    </source>
</evidence>
<organism evidence="1 2">
    <name type="scientific">Eruca vesicaria subsp. sativa</name>
    <name type="common">Garden rocket</name>
    <name type="synonym">Eruca sativa</name>
    <dbReference type="NCBI Taxonomy" id="29727"/>
    <lineage>
        <taxon>Eukaryota</taxon>
        <taxon>Viridiplantae</taxon>
        <taxon>Streptophyta</taxon>
        <taxon>Embryophyta</taxon>
        <taxon>Tracheophyta</taxon>
        <taxon>Spermatophyta</taxon>
        <taxon>Magnoliopsida</taxon>
        <taxon>eudicotyledons</taxon>
        <taxon>Gunneridae</taxon>
        <taxon>Pentapetalae</taxon>
        <taxon>rosids</taxon>
        <taxon>malvids</taxon>
        <taxon>Brassicales</taxon>
        <taxon>Brassicaceae</taxon>
        <taxon>Brassiceae</taxon>
        <taxon>Eruca</taxon>
    </lineage>
</organism>
<dbReference type="AlphaFoldDB" id="A0ABC8LM18"/>
<reference evidence="1 2" key="1">
    <citation type="submission" date="2022-03" db="EMBL/GenBank/DDBJ databases">
        <authorList>
            <person name="Macdonald S."/>
            <person name="Ahmed S."/>
            <person name="Newling K."/>
        </authorList>
    </citation>
    <scope>NUCLEOTIDE SEQUENCE [LARGE SCALE GENOMIC DNA]</scope>
</reference>
<dbReference type="PANTHER" id="PTHR34808">
    <property type="entry name" value="EXPRESSED PROTEIN"/>
    <property type="match status" value="1"/>
</dbReference>
<comment type="caution">
    <text evidence="1">The sequence shown here is derived from an EMBL/GenBank/DDBJ whole genome shotgun (WGS) entry which is preliminary data.</text>
</comment>
<keyword evidence="2" id="KW-1185">Reference proteome</keyword>
<dbReference type="Proteomes" id="UP001642260">
    <property type="component" value="Unassembled WGS sequence"/>
</dbReference>
<dbReference type="PANTHER" id="PTHR34808:SF2">
    <property type="entry name" value="EXPRESSED PROTEIN"/>
    <property type="match status" value="1"/>
</dbReference>
<accession>A0ABC8LM18</accession>
<proteinExistence type="predicted"/>
<sequence>MKMEVGKRMEMLERKSSIETEPMTLHLDQIENAREEALFVMKTKTFQEAMDIFTKETQEGLRDEEEKRGRRCLDLKDYEYDDEDERLIFLDPLGWDIVSAPF</sequence>
<dbReference type="EMBL" id="CAKOAT010628487">
    <property type="protein sequence ID" value="CAH8384581.1"/>
    <property type="molecule type" value="Genomic_DNA"/>
</dbReference>
<evidence type="ECO:0000313" key="1">
    <source>
        <dbReference type="EMBL" id="CAH8384581.1"/>
    </source>
</evidence>